<dbReference type="EMBL" id="MUHG01000003">
    <property type="protein sequence ID" value="OXB21597.1"/>
    <property type="molecule type" value="Genomic_DNA"/>
</dbReference>
<sequence>MKLQNMDFNISKLRIIFQPVLQILMYTVMYSIIWSFLYNFNIVKKHELWDLTTIYLFGCFAIVSLISGIFLLFLKKINYTIFIFLLLLFCILTINDFRSSPKVISLAWIEAGISILVCNLFFANLSKNRNKK</sequence>
<reference evidence="2 3" key="1">
    <citation type="submission" date="2016-11" db="EMBL/GenBank/DDBJ databases">
        <title>Whole genomes of Flavobacteriaceae.</title>
        <authorList>
            <person name="Stine C."/>
            <person name="Li C."/>
            <person name="Tadesse D."/>
        </authorList>
    </citation>
    <scope>NUCLEOTIDE SEQUENCE [LARGE SCALE GENOMIC DNA]</scope>
    <source>
        <strain evidence="2 3">ATCC BAA-2541</strain>
    </source>
</reference>
<accession>A0ABX4DBR1</accession>
<evidence type="ECO:0000256" key="1">
    <source>
        <dbReference type="SAM" id="Phobius"/>
    </source>
</evidence>
<feature type="transmembrane region" description="Helical" evidence="1">
    <location>
        <begin position="103"/>
        <end position="122"/>
    </location>
</feature>
<name>A0ABX4DBR1_9FLAO</name>
<gene>
    <name evidence="2" type="ORF">B0A71_03575</name>
</gene>
<evidence type="ECO:0000313" key="2">
    <source>
        <dbReference type="EMBL" id="OXB21597.1"/>
    </source>
</evidence>
<feature type="transmembrane region" description="Helical" evidence="1">
    <location>
        <begin position="20"/>
        <end position="40"/>
    </location>
</feature>
<keyword evidence="3" id="KW-1185">Reference proteome</keyword>
<comment type="caution">
    <text evidence="2">The sequence shown here is derived from an EMBL/GenBank/DDBJ whole genome shotgun (WGS) entry which is preliminary data.</text>
</comment>
<keyword evidence="1" id="KW-1133">Transmembrane helix</keyword>
<dbReference type="Proteomes" id="UP000198319">
    <property type="component" value="Unassembled WGS sequence"/>
</dbReference>
<feature type="transmembrane region" description="Helical" evidence="1">
    <location>
        <begin position="52"/>
        <end position="74"/>
    </location>
</feature>
<keyword evidence="1" id="KW-0472">Membrane</keyword>
<proteinExistence type="predicted"/>
<protein>
    <recommendedName>
        <fullName evidence="4">DUF4345 domain-containing protein</fullName>
    </recommendedName>
</protein>
<evidence type="ECO:0008006" key="4">
    <source>
        <dbReference type="Google" id="ProtNLM"/>
    </source>
</evidence>
<feature type="transmembrane region" description="Helical" evidence="1">
    <location>
        <begin position="79"/>
        <end position="97"/>
    </location>
</feature>
<evidence type="ECO:0000313" key="3">
    <source>
        <dbReference type="Proteomes" id="UP000198319"/>
    </source>
</evidence>
<keyword evidence="1" id="KW-0812">Transmembrane</keyword>
<organism evidence="2 3">
    <name type="scientific">Flavobacterium tructae</name>
    <dbReference type="NCBI Taxonomy" id="1114873"/>
    <lineage>
        <taxon>Bacteria</taxon>
        <taxon>Pseudomonadati</taxon>
        <taxon>Bacteroidota</taxon>
        <taxon>Flavobacteriia</taxon>
        <taxon>Flavobacteriales</taxon>
        <taxon>Flavobacteriaceae</taxon>
        <taxon>Flavobacterium</taxon>
    </lineage>
</organism>